<accession>A0AAU6VZF1</accession>
<gene>
    <name evidence="1" type="ORF">Lyrsu03_00018</name>
</gene>
<organism evidence="1">
    <name type="scientific">Pseudomonas phage Lyrsu03</name>
    <dbReference type="NCBI Taxonomy" id="3138537"/>
    <lineage>
        <taxon>Viruses</taxon>
    </lineage>
</organism>
<proteinExistence type="predicted"/>
<evidence type="ECO:0000313" key="1">
    <source>
        <dbReference type="EMBL" id="XAI69816.1"/>
    </source>
</evidence>
<protein>
    <submittedName>
        <fullName evidence="1">Constituent protein</fullName>
    </submittedName>
</protein>
<sequence length="83" mass="9276">MSYNPQIPPQKPEELTEFISDEFLRVAQALNNSLDGLYEVRHQIPARVKQGLVVYFDGTDANPLGTGQEGLYRYGSGGWVYIG</sequence>
<dbReference type="EMBL" id="PP179314">
    <property type="protein sequence ID" value="XAI69816.1"/>
    <property type="molecule type" value="Genomic_DNA"/>
</dbReference>
<name>A0AAU6VZF1_9VIRU</name>
<reference evidence="1" key="1">
    <citation type="journal article" date="2024" name="J. Gen. Virol.">
        <title>Novel phages of Pseudomonas syringae unveil numerous potential auxiliary metabolic genes.</title>
        <authorList>
            <person name="Feltin C."/>
            <person name="Garneau J.R."/>
            <person name="Morris C.E."/>
            <person name="Berard A."/>
            <person name="Torres-Barcelo C."/>
        </authorList>
    </citation>
    <scope>NUCLEOTIDE SEQUENCE</scope>
</reference>